<feature type="domain" description="Pre-toxin TG" evidence="4">
    <location>
        <begin position="311"/>
        <end position="362"/>
    </location>
</feature>
<evidence type="ECO:0000313" key="6">
    <source>
        <dbReference type="Proteomes" id="UP000217785"/>
    </source>
</evidence>
<evidence type="ECO:0000256" key="3">
    <source>
        <dbReference type="SAM" id="MobiDB-lite"/>
    </source>
</evidence>
<evidence type="ECO:0000256" key="2">
    <source>
        <dbReference type="ARBA" id="ARBA00022525"/>
    </source>
</evidence>
<dbReference type="Pfam" id="PF14449">
    <property type="entry name" value="PT-TG"/>
    <property type="match status" value="1"/>
</dbReference>
<dbReference type="GO" id="GO:0005576">
    <property type="term" value="C:extracellular region"/>
    <property type="evidence" value="ECO:0007669"/>
    <property type="project" value="UniProtKB-SubCell"/>
</dbReference>
<evidence type="ECO:0000256" key="1">
    <source>
        <dbReference type="ARBA" id="ARBA00004613"/>
    </source>
</evidence>
<evidence type="ECO:0000313" key="5">
    <source>
        <dbReference type="EMBL" id="GAX88994.1"/>
    </source>
</evidence>
<keyword evidence="2" id="KW-0964">Secreted</keyword>
<dbReference type="Proteomes" id="UP000217785">
    <property type="component" value="Unassembled WGS sequence"/>
</dbReference>
<organism evidence="5 6">
    <name type="scientific">Effusibacillus lacus</name>
    <dbReference type="NCBI Taxonomy" id="1348429"/>
    <lineage>
        <taxon>Bacteria</taxon>
        <taxon>Bacillati</taxon>
        <taxon>Bacillota</taxon>
        <taxon>Bacilli</taxon>
        <taxon>Bacillales</taxon>
        <taxon>Alicyclobacillaceae</taxon>
        <taxon>Effusibacillus</taxon>
    </lineage>
</organism>
<evidence type="ECO:0000259" key="4">
    <source>
        <dbReference type="Pfam" id="PF14449"/>
    </source>
</evidence>
<feature type="region of interest" description="Disordered" evidence="3">
    <location>
        <begin position="113"/>
        <end position="132"/>
    </location>
</feature>
<reference evidence="6" key="1">
    <citation type="submission" date="2017-07" db="EMBL/GenBank/DDBJ databases">
        <title>Draft genome sequence of Effusibacillus lacus strain skLN1.</title>
        <authorList>
            <person name="Watanabe M."/>
            <person name="Kojima H."/>
            <person name="Fukui M."/>
        </authorList>
    </citation>
    <scope>NUCLEOTIDE SEQUENCE [LARGE SCALE GENOMIC DNA]</scope>
    <source>
        <strain evidence="6">skLN1</strain>
    </source>
</reference>
<feature type="region of interest" description="Disordered" evidence="3">
    <location>
        <begin position="1"/>
        <end position="70"/>
    </location>
</feature>
<dbReference type="EMBL" id="BDUF01000011">
    <property type="protein sequence ID" value="GAX88994.1"/>
    <property type="molecule type" value="Genomic_DNA"/>
</dbReference>
<name>A0A292YKT9_9BACL</name>
<feature type="compositionally biased region" description="Basic and acidic residues" evidence="3">
    <location>
        <begin position="52"/>
        <end position="70"/>
    </location>
</feature>
<feature type="compositionally biased region" description="Basic and acidic residues" evidence="3">
    <location>
        <begin position="14"/>
        <end position="45"/>
    </location>
</feature>
<sequence>MAKIRSLSKQSRHHREDRIAADARIKQDKRSKQESTRTNDRHNDRNANSVRNARDHVTISKAAKDKQVESLNKQVEKLKIDYMKAEARGDRAGMDRAHQQANELRKMGATLRADEDTAKTREYKRSHSNDRDRVTISKPSVDELNRGIYQAKYDYAVAQARGDKKGMELASRTADNLRARGGTISAGTTLEEARRIISSEIKTRQTWGSKADTTTPSITNIGEFKNYVMSLSQGGLKRQDLQFASMQMGMGGGSSDSGTGIEESSPGWGNLRQIEQQQQQQLSEPIYIDGVTVIDPNPPTGNQPPNPEARRAASTITDFVPGIGNVKSGVEAVTGKDPVTGEELSPAQRTISAIGIVGGGSWKESSKTTVQERR</sequence>
<dbReference type="AlphaFoldDB" id="A0A292YKT9"/>
<comment type="caution">
    <text evidence="5">The sequence shown here is derived from an EMBL/GenBank/DDBJ whole genome shotgun (WGS) entry which is preliminary data.</text>
</comment>
<dbReference type="InterPro" id="IPR027797">
    <property type="entry name" value="PT-TG_dom"/>
</dbReference>
<protein>
    <recommendedName>
        <fullName evidence="4">Pre-toxin TG domain-containing protein</fullName>
    </recommendedName>
</protein>
<keyword evidence="6" id="KW-1185">Reference proteome</keyword>
<accession>A0A292YKT9</accession>
<comment type="subcellular location">
    <subcellularLocation>
        <location evidence="1">Secreted</location>
    </subcellularLocation>
</comment>
<proteinExistence type="predicted"/>
<gene>
    <name evidence="5" type="ORF">EFBL_0608</name>
</gene>